<dbReference type="Proteomes" id="UP000284706">
    <property type="component" value="Unassembled WGS sequence"/>
</dbReference>
<reference evidence="1 2" key="1">
    <citation type="journal article" date="2018" name="Evol. Lett.">
        <title>Horizontal gene cluster transfer increased hallucinogenic mushroom diversity.</title>
        <authorList>
            <person name="Reynolds H.T."/>
            <person name="Vijayakumar V."/>
            <person name="Gluck-Thaler E."/>
            <person name="Korotkin H.B."/>
            <person name="Matheny P.B."/>
            <person name="Slot J.C."/>
        </authorList>
    </citation>
    <scope>NUCLEOTIDE SEQUENCE [LARGE SCALE GENOMIC DNA]</scope>
    <source>
        <strain evidence="1 2">SRW20</strain>
    </source>
</reference>
<accession>A0A409VJZ7</accession>
<sequence length="104" mass="11785">MSTDFRPSNLSSLAQFLPNAHRRLEGLRPNIAREVISRAGAPRSSTVSEPEFKIQLVRTGRSSKVQRNLTLVAAFPQRRMLVPTEADKAWAVFLIRRRPSSRND</sequence>
<dbReference type="AlphaFoldDB" id="A0A409VJZ7"/>
<evidence type="ECO:0000313" key="2">
    <source>
        <dbReference type="Proteomes" id="UP000284706"/>
    </source>
</evidence>
<evidence type="ECO:0000313" key="1">
    <source>
        <dbReference type="EMBL" id="PPQ66594.1"/>
    </source>
</evidence>
<dbReference type="EMBL" id="NHYE01005627">
    <property type="protein sequence ID" value="PPQ66594.1"/>
    <property type="molecule type" value="Genomic_DNA"/>
</dbReference>
<keyword evidence="2" id="KW-1185">Reference proteome</keyword>
<protein>
    <submittedName>
        <fullName evidence="1">Uncharacterized protein</fullName>
    </submittedName>
</protein>
<gene>
    <name evidence="1" type="ORF">CVT26_009494</name>
</gene>
<comment type="caution">
    <text evidence="1">The sequence shown here is derived from an EMBL/GenBank/DDBJ whole genome shotgun (WGS) entry which is preliminary data.</text>
</comment>
<name>A0A409VJZ7_9AGAR</name>
<dbReference type="InParanoid" id="A0A409VJZ7"/>
<proteinExistence type="predicted"/>
<organism evidence="1 2">
    <name type="scientific">Gymnopilus dilepis</name>
    <dbReference type="NCBI Taxonomy" id="231916"/>
    <lineage>
        <taxon>Eukaryota</taxon>
        <taxon>Fungi</taxon>
        <taxon>Dikarya</taxon>
        <taxon>Basidiomycota</taxon>
        <taxon>Agaricomycotina</taxon>
        <taxon>Agaricomycetes</taxon>
        <taxon>Agaricomycetidae</taxon>
        <taxon>Agaricales</taxon>
        <taxon>Agaricineae</taxon>
        <taxon>Hymenogastraceae</taxon>
        <taxon>Gymnopilus</taxon>
    </lineage>
</organism>